<name>A0AAN9TRU5_9HEMI</name>
<sequence length="482" mass="53433">MYNVQYTVSPYHRITVLYYEITITWNEVRGKRAHENEAAAATTTLRKRRSPCWTASGRLTTGRQRRRSERRETKAEKLGGGGGGGGAANATPPARVSIAESVALGWRRGGAGRSGSGRSGGEPSVSSARACRGRTRTGASVIAGLDRTSRPSPATRHPLQPSPERNAASRLPHNVRRAGNWNAVDGVQLETGEWEASLASKSAADDFRVRLRDRVATAAAPTTTLLRVMRSEGKRAARSERRVGALLDALNVLLTAAALGRRGEKGGWPASTARCEQNASPARRTRQSGSSRRRRGGRARRFSTLAAESALVATTGRVEDSDSSEAAISHKQQQQQQQQSPALPPPKADCVEADEAASAQSSTSRTTYRRMRRGDTPKPRESREQRLQRRRHRRRRTPGARRPKKVKARVASFLEAEQIDGTGYRLVLRLGADRIMAHRRGHFEYWRRPRLEVRDNKTSEYRESYGGYCGRYPKLKSWLYYA</sequence>
<feature type="region of interest" description="Disordered" evidence="1">
    <location>
        <begin position="262"/>
        <end position="405"/>
    </location>
</feature>
<dbReference type="EMBL" id="JBBCAQ010000007">
    <property type="protein sequence ID" value="KAK7602953.1"/>
    <property type="molecule type" value="Genomic_DNA"/>
</dbReference>
<reference evidence="2 3" key="1">
    <citation type="submission" date="2024-03" db="EMBL/GenBank/DDBJ databases">
        <title>Adaptation during the transition from Ophiocordyceps entomopathogen to insect associate is accompanied by gene loss and intensified selection.</title>
        <authorList>
            <person name="Ward C.M."/>
            <person name="Onetto C.A."/>
            <person name="Borneman A.R."/>
        </authorList>
    </citation>
    <scope>NUCLEOTIDE SEQUENCE [LARGE SCALE GENOMIC DNA]</scope>
    <source>
        <strain evidence="2">AWRI1</strain>
        <tissue evidence="2">Single Adult Female</tissue>
    </source>
</reference>
<evidence type="ECO:0000256" key="1">
    <source>
        <dbReference type="SAM" id="MobiDB-lite"/>
    </source>
</evidence>
<feature type="compositionally biased region" description="Gly residues" evidence="1">
    <location>
        <begin position="107"/>
        <end position="120"/>
    </location>
</feature>
<feature type="compositionally biased region" description="Basic residues" evidence="1">
    <location>
        <begin position="283"/>
        <end position="301"/>
    </location>
</feature>
<evidence type="ECO:0000313" key="2">
    <source>
        <dbReference type="EMBL" id="KAK7602953.1"/>
    </source>
</evidence>
<accession>A0AAN9TRU5</accession>
<protein>
    <submittedName>
        <fullName evidence="2">Uncharacterized protein</fullName>
    </submittedName>
</protein>
<feature type="compositionally biased region" description="Basic residues" evidence="1">
    <location>
        <begin position="388"/>
        <end position="405"/>
    </location>
</feature>
<comment type="caution">
    <text evidence="2">The sequence shown here is derived from an EMBL/GenBank/DDBJ whole genome shotgun (WGS) entry which is preliminary data.</text>
</comment>
<keyword evidence="3" id="KW-1185">Reference proteome</keyword>
<dbReference type="Proteomes" id="UP001367676">
    <property type="component" value="Unassembled WGS sequence"/>
</dbReference>
<dbReference type="AlphaFoldDB" id="A0AAN9TRU5"/>
<feature type="compositionally biased region" description="Basic and acidic residues" evidence="1">
    <location>
        <begin position="373"/>
        <end position="387"/>
    </location>
</feature>
<feature type="region of interest" description="Disordered" evidence="1">
    <location>
        <begin position="41"/>
        <end position="93"/>
    </location>
</feature>
<feature type="compositionally biased region" description="Low complexity" evidence="1">
    <location>
        <begin position="356"/>
        <end position="366"/>
    </location>
</feature>
<proteinExistence type="predicted"/>
<evidence type="ECO:0000313" key="3">
    <source>
        <dbReference type="Proteomes" id="UP001367676"/>
    </source>
</evidence>
<gene>
    <name evidence="2" type="ORF">V9T40_006927</name>
</gene>
<feature type="compositionally biased region" description="Low complexity" evidence="1">
    <location>
        <begin position="121"/>
        <end position="140"/>
    </location>
</feature>
<organism evidence="2 3">
    <name type="scientific">Parthenolecanium corni</name>
    <dbReference type="NCBI Taxonomy" id="536013"/>
    <lineage>
        <taxon>Eukaryota</taxon>
        <taxon>Metazoa</taxon>
        <taxon>Ecdysozoa</taxon>
        <taxon>Arthropoda</taxon>
        <taxon>Hexapoda</taxon>
        <taxon>Insecta</taxon>
        <taxon>Pterygota</taxon>
        <taxon>Neoptera</taxon>
        <taxon>Paraneoptera</taxon>
        <taxon>Hemiptera</taxon>
        <taxon>Sternorrhyncha</taxon>
        <taxon>Coccoidea</taxon>
        <taxon>Coccidae</taxon>
        <taxon>Parthenolecanium</taxon>
    </lineage>
</organism>
<feature type="region of interest" description="Disordered" evidence="1">
    <location>
        <begin position="107"/>
        <end position="172"/>
    </location>
</feature>
<feature type="compositionally biased region" description="Gly residues" evidence="1">
    <location>
        <begin position="78"/>
        <end position="87"/>
    </location>
</feature>